<evidence type="ECO:0000313" key="1">
    <source>
        <dbReference type="EMBL" id="POZ51328.1"/>
    </source>
</evidence>
<organism evidence="1 2">
    <name type="scientific">Methylovulum psychrotolerans</name>
    <dbReference type="NCBI Taxonomy" id="1704499"/>
    <lineage>
        <taxon>Bacteria</taxon>
        <taxon>Pseudomonadati</taxon>
        <taxon>Pseudomonadota</taxon>
        <taxon>Gammaproteobacteria</taxon>
        <taxon>Methylococcales</taxon>
        <taxon>Methylococcaceae</taxon>
        <taxon>Methylovulum</taxon>
    </lineage>
</organism>
<gene>
    <name evidence="1" type="ORF">AADEFJLK_02776</name>
</gene>
<name>A0A2S5CKK6_9GAMM</name>
<evidence type="ECO:0000313" key="2">
    <source>
        <dbReference type="Proteomes" id="UP000237423"/>
    </source>
</evidence>
<reference evidence="1 2" key="1">
    <citation type="submission" date="2017-11" db="EMBL/GenBank/DDBJ databases">
        <title>Draft Genome Sequence of Methylobacter psychrotolerans Sph1T, an Obligate Methanotroph from Low-Temperature Environments.</title>
        <authorList>
            <person name="Oshkin I.Y."/>
            <person name="Miroshnikov K."/>
            <person name="Belova S.E."/>
            <person name="Korzhenkov A."/>
            <person name="Toshchakov S.V."/>
            <person name="Dedysh S.N."/>
        </authorList>
    </citation>
    <scope>NUCLEOTIDE SEQUENCE [LARGE SCALE GENOMIC DNA]</scope>
    <source>
        <strain evidence="1 2">Sph1</strain>
    </source>
</reference>
<accession>A0A2S5CKK6</accession>
<dbReference type="Proteomes" id="UP000237423">
    <property type="component" value="Unassembled WGS sequence"/>
</dbReference>
<proteinExistence type="predicted"/>
<comment type="caution">
    <text evidence="1">The sequence shown here is derived from an EMBL/GenBank/DDBJ whole genome shotgun (WGS) entry which is preliminary data.</text>
</comment>
<dbReference type="AlphaFoldDB" id="A0A2S5CKK6"/>
<sequence length="278" mass="30467">MANNANPQDVGKLANTVYGQGFVTNVDELKRANNAIIAVGQKSSFEYKNQVMHMPSQLPYAKTAGMSGLAAVRDVAVLNGTSSLVMGTPDEAAVATHNYLMKMSSQDTAKDFKKYNRRDLHEALMDARAKGISALEFWQQLISQEMAEDPKLNKYKAKLDKAKNPQEAKAILADIEMIAKGSTISRYFQEMRGQTGALGYQNAPYRKILEDTANAAIRGEFTPNESNFAYISQTSPYKISAAGQTVDAAEKHILDDVTPYLSKAADAARQESSSPQKR</sequence>
<protein>
    <submittedName>
        <fullName evidence="1">Uncharacterized protein</fullName>
    </submittedName>
</protein>
<dbReference type="EMBL" id="PGFZ01000006">
    <property type="protein sequence ID" value="POZ51328.1"/>
    <property type="molecule type" value="Genomic_DNA"/>
</dbReference>